<dbReference type="SUPFAM" id="SSF53850">
    <property type="entry name" value="Periplasmic binding protein-like II"/>
    <property type="match status" value="1"/>
</dbReference>
<dbReference type="PROSITE" id="PS51318">
    <property type="entry name" value="TAT"/>
    <property type="match status" value="1"/>
</dbReference>
<evidence type="ECO:0000256" key="6">
    <source>
        <dbReference type="SAM" id="MobiDB-lite"/>
    </source>
</evidence>
<feature type="chain" id="PRO_5014663625" evidence="7">
    <location>
        <begin position="29"/>
        <end position="381"/>
    </location>
</feature>
<dbReference type="GO" id="GO:0019808">
    <property type="term" value="F:polyamine binding"/>
    <property type="evidence" value="ECO:0007669"/>
    <property type="project" value="InterPro"/>
</dbReference>
<dbReference type="EMBL" id="PGTN01000004">
    <property type="protein sequence ID" value="PJF48911.1"/>
    <property type="molecule type" value="Genomic_DNA"/>
</dbReference>
<dbReference type="InterPro" id="IPR006311">
    <property type="entry name" value="TAT_signal"/>
</dbReference>
<dbReference type="PANTHER" id="PTHR30222">
    <property type="entry name" value="SPERMIDINE/PUTRESCINE-BINDING PERIPLASMIC PROTEIN"/>
    <property type="match status" value="1"/>
</dbReference>
<dbReference type="Gene3D" id="3.40.190.10">
    <property type="entry name" value="Periplasmic binding protein-like II"/>
    <property type="match status" value="2"/>
</dbReference>
<feature type="compositionally biased region" description="Low complexity" evidence="6">
    <location>
        <begin position="29"/>
        <end position="40"/>
    </location>
</feature>
<dbReference type="PROSITE" id="PS51257">
    <property type="entry name" value="PROKAR_LIPOPROTEIN"/>
    <property type="match status" value="1"/>
</dbReference>
<dbReference type="PANTHER" id="PTHR30222:SF17">
    <property type="entry name" value="SPERMIDINE_PUTRESCINE-BINDING PERIPLASMIC PROTEIN"/>
    <property type="match status" value="1"/>
</dbReference>
<sequence>MNRRTFLRLGLGLSGATALMAACGGATAPAPTSAPAADEPAPQPGSADAGNPAKEISWYTWGGYVADSVIDKFKQEFGVTVKIDIYSSNEEMEAKFKAGGNPGYDLITPSDYMVSKLIAAGLLEKLNFGNIPNFQYIDAGHKNLYFDPTNEYSVAYNWGCTGFAYNKTKVTEPITNWKQVMNWPDALKGKLGMLDDVRELLAVGLRVLGYSGNASDPKEINAARDALIELKRRTNYTLTDSPNAATNLVAGDTFAAQIYTNDAVTARSENPDLVYVIPGDVSTVWQDNLCVPKGAPSQYTAEVFINFLCRTDIAAENANEVGLATPSAEALRQGLIAKELVEDKAVYPDVAAMGDALEFLRKGNPEVDELYQRAFDEIKAA</sequence>
<proteinExistence type="predicted"/>
<dbReference type="Proteomes" id="UP000230790">
    <property type="component" value="Unassembled WGS sequence"/>
</dbReference>
<evidence type="ECO:0000256" key="5">
    <source>
        <dbReference type="PIRSR" id="PIRSR019574-1"/>
    </source>
</evidence>
<reference evidence="8 9" key="1">
    <citation type="submission" date="2017-11" db="EMBL/GenBank/DDBJ databases">
        <title>Evolution of Phototrophy in the Chloroflexi Phylum Driven by Horizontal Gene Transfer.</title>
        <authorList>
            <person name="Ward L.M."/>
            <person name="Hemp J."/>
            <person name="Shih P.M."/>
            <person name="Mcglynn S.E."/>
            <person name="Fischer W."/>
        </authorList>
    </citation>
    <scope>NUCLEOTIDE SEQUENCE [LARGE SCALE GENOMIC DNA]</scope>
    <source>
        <strain evidence="8">JP3_7</strain>
    </source>
</reference>
<dbReference type="AlphaFoldDB" id="A0A2M8QGG4"/>
<dbReference type="Pfam" id="PF13416">
    <property type="entry name" value="SBP_bac_8"/>
    <property type="match status" value="1"/>
</dbReference>
<feature type="signal peptide" evidence="7">
    <location>
        <begin position="1"/>
        <end position="28"/>
    </location>
</feature>
<comment type="caution">
    <text evidence="8">The sequence shown here is derived from an EMBL/GenBank/DDBJ whole genome shotgun (WGS) entry which is preliminary data.</text>
</comment>
<evidence type="ECO:0000256" key="4">
    <source>
        <dbReference type="ARBA" id="ARBA00022764"/>
    </source>
</evidence>
<keyword evidence="4" id="KW-0574">Periplasm</keyword>
<keyword evidence="2" id="KW-0813">Transport</keyword>
<evidence type="ECO:0000313" key="9">
    <source>
        <dbReference type="Proteomes" id="UP000230790"/>
    </source>
</evidence>
<organism evidence="8 9">
    <name type="scientific">Candidatus Thermofonsia Clade 3 bacterium</name>
    <dbReference type="NCBI Taxonomy" id="2364212"/>
    <lineage>
        <taxon>Bacteria</taxon>
        <taxon>Bacillati</taxon>
        <taxon>Chloroflexota</taxon>
        <taxon>Candidatus Thermofontia</taxon>
        <taxon>Candidatus Thermofonsia Clade 3</taxon>
    </lineage>
</organism>
<evidence type="ECO:0000256" key="3">
    <source>
        <dbReference type="ARBA" id="ARBA00022729"/>
    </source>
</evidence>
<comment type="subcellular location">
    <subcellularLocation>
        <location evidence="1">Periplasm</location>
    </subcellularLocation>
</comment>
<dbReference type="PRINTS" id="PR00909">
    <property type="entry name" value="SPERMDNBNDNG"/>
</dbReference>
<evidence type="ECO:0000256" key="7">
    <source>
        <dbReference type="SAM" id="SignalP"/>
    </source>
</evidence>
<dbReference type="GO" id="GO:0042597">
    <property type="term" value="C:periplasmic space"/>
    <property type="evidence" value="ECO:0007669"/>
    <property type="project" value="UniProtKB-SubCell"/>
</dbReference>
<name>A0A2M8QGG4_9CHLR</name>
<dbReference type="InterPro" id="IPR001188">
    <property type="entry name" value="Sperm_putr-bd"/>
</dbReference>
<protein>
    <submittedName>
        <fullName evidence="8">Spermidine/putrescine ABC transporter substrate-binding protein</fullName>
    </submittedName>
</protein>
<keyword evidence="3 7" id="KW-0732">Signal</keyword>
<evidence type="ECO:0000313" key="8">
    <source>
        <dbReference type="EMBL" id="PJF48911.1"/>
    </source>
</evidence>
<gene>
    <name evidence="8" type="ORF">CUN48_01230</name>
</gene>
<dbReference type="GO" id="GO:0015846">
    <property type="term" value="P:polyamine transport"/>
    <property type="evidence" value="ECO:0007669"/>
    <property type="project" value="InterPro"/>
</dbReference>
<dbReference type="CDD" id="cd13590">
    <property type="entry name" value="PBP2_PotD_PotF_like"/>
    <property type="match status" value="1"/>
</dbReference>
<accession>A0A2M8QGG4</accession>
<evidence type="ECO:0000256" key="2">
    <source>
        <dbReference type="ARBA" id="ARBA00022448"/>
    </source>
</evidence>
<feature type="binding site" evidence="5">
    <location>
        <begin position="196"/>
        <end position="199"/>
    </location>
    <ligand>
        <name>spermidine</name>
        <dbReference type="ChEBI" id="CHEBI:57834"/>
    </ligand>
</feature>
<dbReference type="InterPro" id="IPR006059">
    <property type="entry name" value="SBP"/>
</dbReference>
<feature type="region of interest" description="Disordered" evidence="6">
    <location>
        <begin position="29"/>
        <end position="51"/>
    </location>
</feature>
<evidence type="ECO:0000256" key="1">
    <source>
        <dbReference type="ARBA" id="ARBA00004418"/>
    </source>
</evidence>
<dbReference type="PIRSF" id="PIRSF019574">
    <property type="entry name" value="Periplasmic_polyamine_BP"/>
    <property type="match status" value="1"/>
</dbReference>
<feature type="binding site" evidence="5">
    <location>
        <position position="112"/>
    </location>
    <ligand>
        <name>spermidine</name>
        <dbReference type="ChEBI" id="CHEBI:57834"/>
    </ligand>
</feature>